<sequence>MKALSHWPLEQRRRITGVFTDIDDTLTSEGAITADALRALHQLKAAGLTVIPITGRPIGWCEPFMRGEVSPPWPVDAMVAENGAVAFVPDSADFSSQNSLQRPSGMRRPLSKRYQQDASTRAHNQARMQAIAAKVCAQVPGVGLARDSAGRETDLAFDYHEFAQLGPAQVDQVLALLQAEGMHTTVSSIHIHGCFGDFNKWGGACWIVQTLLGRDLTQELDRWVFVGDSGNDQAMFQHFTHSAGVANIARFVPQLTHLPRYVTLSERGSGFAEVANALLEARQAG</sequence>
<dbReference type="Proteomes" id="UP000317365">
    <property type="component" value="Chromosome"/>
</dbReference>
<dbReference type="GO" id="GO:0016791">
    <property type="term" value="F:phosphatase activity"/>
    <property type="evidence" value="ECO:0007669"/>
    <property type="project" value="TreeGrafter"/>
</dbReference>
<dbReference type="SUPFAM" id="SSF56784">
    <property type="entry name" value="HAD-like"/>
    <property type="match status" value="1"/>
</dbReference>
<dbReference type="PANTHER" id="PTHR10000">
    <property type="entry name" value="PHOSPHOSERINE PHOSPHATASE"/>
    <property type="match status" value="1"/>
</dbReference>
<name>A0A515ETI6_9BURK</name>
<dbReference type="KEGG" id="rhg:EXZ61_18430"/>
<organism evidence="1 2">
    <name type="scientific">Rhodoferax aquaticus</name>
    <dbReference type="NCBI Taxonomy" id="2527691"/>
    <lineage>
        <taxon>Bacteria</taxon>
        <taxon>Pseudomonadati</taxon>
        <taxon>Pseudomonadota</taxon>
        <taxon>Betaproteobacteria</taxon>
        <taxon>Burkholderiales</taxon>
        <taxon>Comamonadaceae</taxon>
        <taxon>Rhodoferax</taxon>
    </lineage>
</organism>
<dbReference type="GO" id="GO:0000287">
    <property type="term" value="F:magnesium ion binding"/>
    <property type="evidence" value="ECO:0007669"/>
    <property type="project" value="TreeGrafter"/>
</dbReference>
<dbReference type="PANTHER" id="PTHR10000:SF8">
    <property type="entry name" value="HAD SUPERFAMILY HYDROLASE-LIKE, TYPE 3"/>
    <property type="match status" value="1"/>
</dbReference>
<proteinExistence type="predicted"/>
<evidence type="ECO:0000313" key="1">
    <source>
        <dbReference type="EMBL" id="QDL55996.1"/>
    </source>
</evidence>
<gene>
    <name evidence="1" type="ORF">EXZ61_18430</name>
</gene>
<reference evidence="2" key="2">
    <citation type="journal article" date="2020" name="Int. J. Syst. Evol. Microbiol.">
        <title>Genomic insights into a novel species Rhodoferax aquaticus sp. nov., isolated from freshwater.</title>
        <authorList>
            <person name="Li T."/>
            <person name="Zhuo Y."/>
            <person name="Jin C.Z."/>
            <person name="Wu X."/>
            <person name="Ko S.R."/>
            <person name="Jin F.J."/>
            <person name="Ahn C.Y."/>
            <person name="Oh H.M."/>
            <person name="Lee H.G."/>
            <person name="Jin L."/>
        </authorList>
    </citation>
    <scope>NUCLEOTIDE SEQUENCE [LARGE SCALE GENOMIC DNA]</scope>
    <source>
        <strain evidence="2">Gr-4</strain>
    </source>
</reference>
<dbReference type="InterPro" id="IPR036412">
    <property type="entry name" value="HAD-like_sf"/>
</dbReference>
<keyword evidence="2" id="KW-1185">Reference proteome</keyword>
<dbReference type="NCBIfam" id="TIGR01484">
    <property type="entry name" value="HAD-SF-IIB"/>
    <property type="match status" value="1"/>
</dbReference>
<dbReference type="Gene3D" id="3.40.50.1000">
    <property type="entry name" value="HAD superfamily/HAD-like"/>
    <property type="match status" value="2"/>
</dbReference>
<evidence type="ECO:0000313" key="2">
    <source>
        <dbReference type="Proteomes" id="UP000317365"/>
    </source>
</evidence>
<dbReference type="InterPro" id="IPR023214">
    <property type="entry name" value="HAD_sf"/>
</dbReference>
<dbReference type="AlphaFoldDB" id="A0A515ETI6"/>
<dbReference type="GO" id="GO:0005829">
    <property type="term" value="C:cytosol"/>
    <property type="evidence" value="ECO:0007669"/>
    <property type="project" value="TreeGrafter"/>
</dbReference>
<dbReference type="InterPro" id="IPR006379">
    <property type="entry name" value="HAD-SF_hydro_IIB"/>
</dbReference>
<dbReference type="Pfam" id="PF08282">
    <property type="entry name" value="Hydrolase_3"/>
    <property type="match status" value="1"/>
</dbReference>
<reference evidence="2" key="1">
    <citation type="submission" date="2019-02" db="EMBL/GenBank/DDBJ databases">
        <title>Complete genome sequence of Rhodoferax sp. Gr-4.</title>
        <authorList>
            <person name="Jin L."/>
        </authorList>
    </citation>
    <scope>NUCLEOTIDE SEQUENCE [LARGE SCALE GENOMIC DNA]</scope>
    <source>
        <strain evidence="2">Gr-4</strain>
    </source>
</reference>
<dbReference type="EMBL" id="CP036282">
    <property type="protein sequence ID" value="QDL55996.1"/>
    <property type="molecule type" value="Genomic_DNA"/>
</dbReference>
<protein>
    <submittedName>
        <fullName evidence="1">HAD family phosphatase</fullName>
    </submittedName>
</protein>
<accession>A0A515ETI6</accession>
<dbReference type="RefSeq" id="WP_142813190.1">
    <property type="nucleotide sequence ID" value="NZ_CP036282.1"/>
</dbReference>